<sequence length="448" mass="50338">MTDFNETRSPLTNENVQTWARTNFAAPFRALPRAARLHWIPFDESFTISRAIWRGLGRSTHKQLLVIGGYAPGPAGDDDEPIDRVTAHVHEDEAEVSFYRITELDDGGSELQAVNSTSTVAFHNPFCDVGDDTGGSKAIHRVSALILYYFLAAGHVKELCRTRSDPTMFTRNFRDACLWVHNDGERPLLPPTRKSDPSAHEKDSVVVRPKRSSTVSSLSRSITEEIQAPPIKRAATDSLNVKIKRERDEDYIGIASAIRPKKHPRRTLSEQIIVPSSLKQSTTAPSPSSILSPRSPAPERVNRALTDRIQNLKDENAGLKASVNGLETEKTDLQQRMAKESHAYRGLQIESDALRKESENMRKEMMAMKERLESVETSGEKLRVAVDRLTAVEETSKELRKELRNEVEKLRGRIERSEKEAENAKEELLAVRRGLTKELGEAVKKWGT</sequence>
<feature type="compositionally biased region" description="Low complexity" evidence="2">
    <location>
        <begin position="285"/>
        <end position="294"/>
    </location>
</feature>
<evidence type="ECO:0000313" key="3">
    <source>
        <dbReference type="EMBL" id="KAG9193904.1"/>
    </source>
</evidence>
<gene>
    <name evidence="3" type="ORF">G6011_03939</name>
</gene>
<protein>
    <submittedName>
        <fullName evidence="3">Uncharacterized protein</fullName>
    </submittedName>
</protein>
<accession>A0AAD4IG71</accession>
<comment type="caution">
    <text evidence="3">The sequence shown here is derived from an EMBL/GenBank/DDBJ whole genome shotgun (WGS) entry which is preliminary data.</text>
</comment>
<reference evidence="3" key="1">
    <citation type="submission" date="2021-07" db="EMBL/GenBank/DDBJ databases">
        <title>Genome Resource of American Ginseng Black Spot Pathogen Alternaria panax.</title>
        <authorList>
            <person name="Qiu C."/>
            <person name="Wang W."/>
            <person name="Liu Z."/>
        </authorList>
    </citation>
    <scope>NUCLEOTIDE SEQUENCE</scope>
    <source>
        <strain evidence="3">BNCC115425</strain>
    </source>
</reference>
<dbReference type="EMBL" id="JAANER010000002">
    <property type="protein sequence ID" value="KAG9193904.1"/>
    <property type="molecule type" value="Genomic_DNA"/>
</dbReference>
<evidence type="ECO:0000256" key="2">
    <source>
        <dbReference type="SAM" id="MobiDB-lite"/>
    </source>
</evidence>
<keyword evidence="4" id="KW-1185">Reference proteome</keyword>
<name>A0AAD4IG71_9PLEO</name>
<feature type="compositionally biased region" description="Low complexity" evidence="2">
    <location>
        <begin position="212"/>
        <end position="221"/>
    </location>
</feature>
<feature type="compositionally biased region" description="Basic and acidic residues" evidence="2">
    <location>
        <begin position="193"/>
        <end position="205"/>
    </location>
</feature>
<dbReference type="Gene3D" id="1.10.287.1490">
    <property type="match status" value="1"/>
</dbReference>
<feature type="coiled-coil region" evidence="1">
    <location>
        <begin position="302"/>
        <end position="438"/>
    </location>
</feature>
<feature type="region of interest" description="Disordered" evidence="2">
    <location>
        <begin position="188"/>
        <end position="221"/>
    </location>
</feature>
<organism evidence="3 4">
    <name type="scientific">Alternaria panax</name>
    <dbReference type="NCBI Taxonomy" id="48097"/>
    <lineage>
        <taxon>Eukaryota</taxon>
        <taxon>Fungi</taxon>
        <taxon>Dikarya</taxon>
        <taxon>Ascomycota</taxon>
        <taxon>Pezizomycotina</taxon>
        <taxon>Dothideomycetes</taxon>
        <taxon>Pleosporomycetidae</taxon>
        <taxon>Pleosporales</taxon>
        <taxon>Pleosporineae</taxon>
        <taxon>Pleosporaceae</taxon>
        <taxon>Alternaria</taxon>
        <taxon>Alternaria sect. Panax</taxon>
    </lineage>
</organism>
<keyword evidence="1" id="KW-0175">Coiled coil</keyword>
<evidence type="ECO:0000313" key="4">
    <source>
        <dbReference type="Proteomes" id="UP001199106"/>
    </source>
</evidence>
<dbReference type="Proteomes" id="UP001199106">
    <property type="component" value="Unassembled WGS sequence"/>
</dbReference>
<proteinExistence type="predicted"/>
<feature type="region of interest" description="Disordered" evidence="2">
    <location>
        <begin position="277"/>
        <end position="300"/>
    </location>
</feature>
<dbReference type="AlphaFoldDB" id="A0AAD4IG71"/>
<evidence type="ECO:0000256" key="1">
    <source>
        <dbReference type="SAM" id="Coils"/>
    </source>
</evidence>